<feature type="region of interest" description="Disordered" evidence="2">
    <location>
        <begin position="238"/>
        <end position="279"/>
    </location>
</feature>
<gene>
    <name evidence="4" type="ORF">DLJ54_04175</name>
</gene>
<protein>
    <recommendedName>
        <fullName evidence="3">NIF system FeS cluster assembly NifU C-terminal domain-containing protein</fullName>
    </recommendedName>
</protein>
<feature type="domain" description="NIF system FeS cluster assembly NifU C-terminal" evidence="3">
    <location>
        <begin position="168"/>
        <end position="232"/>
    </location>
</feature>
<comment type="function">
    <text evidence="1">May be involved in the formation or repair of [Fe-S] clusters present in iron-sulfur proteins.</text>
</comment>
<comment type="caution">
    <text evidence="4">The sequence shown here is derived from an EMBL/GenBank/DDBJ whole genome shotgun (WGS) entry which is preliminary data.</text>
</comment>
<dbReference type="EMBL" id="QHCV01000031">
    <property type="protein sequence ID" value="RAV32238.1"/>
    <property type="molecule type" value="Genomic_DNA"/>
</dbReference>
<evidence type="ECO:0000313" key="5">
    <source>
        <dbReference type="Proteomes" id="UP000251577"/>
    </source>
</evidence>
<accession>A0A364V6K0</accession>
<keyword evidence="5" id="KW-1185">Reference proteome</keyword>
<dbReference type="InterPro" id="IPR034904">
    <property type="entry name" value="FSCA_dom_sf"/>
</dbReference>
<evidence type="ECO:0000256" key="1">
    <source>
        <dbReference type="ARBA" id="ARBA00049958"/>
    </source>
</evidence>
<dbReference type="GO" id="GO:0051536">
    <property type="term" value="F:iron-sulfur cluster binding"/>
    <property type="evidence" value="ECO:0007669"/>
    <property type="project" value="InterPro"/>
</dbReference>
<dbReference type="GO" id="GO:0005506">
    <property type="term" value="F:iron ion binding"/>
    <property type="evidence" value="ECO:0007669"/>
    <property type="project" value="InterPro"/>
</dbReference>
<dbReference type="AlphaFoldDB" id="A0A364V6K0"/>
<evidence type="ECO:0000313" key="4">
    <source>
        <dbReference type="EMBL" id="RAV32238.1"/>
    </source>
</evidence>
<sequence length="279" mass="28585">MSDSTAPRLHPEVTPDPAVLVWVVAPGPVSGIVDSDARDPLPPALSALVADGVLDRVRVRPGAVTTTLGSSGSWRELGPRVRSAILADLDHVPWPEPTLPEQTGDTEQLAQHSARGSALKVGASGVAAADSATSGVAAANLPANAGDSTLRDGGGHRADDAALAESVRQLLEGPVGAVAASHGGSISFVAAHDGVVDVALHGACHGCPAAENTLGRRIEAELKRRHRGVRQVRQVDAAGRPVRVGSGRLHENNPAGAGRSGRVGLRLLPLRNSRGQRES</sequence>
<dbReference type="InterPro" id="IPR001075">
    <property type="entry name" value="NIF_FeS_clus_asmbl_NifU_C"/>
</dbReference>
<dbReference type="Gene3D" id="3.30.300.130">
    <property type="entry name" value="Fe-S cluster assembly (FSCA)"/>
    <property type="match status" value="1"/>
</dbReference>
<dbReference type="GO" id="GO:0016226">
    <property type="term" value="P:iron-sulfur cluster assembly"/>
    <property type="evidence" value="ECO:0007669"/>
    <property type="project" value="InterPro"/>
</dbReference>
<dbReference type="RefSeq" id="WP_113630564.1">
    <property type="nucleotide sequence ID" value="NZ_QHCV01000031.1"/>
</dbReference>
<proteinExistence type="predicted"/>
<evidence type="ECO:0000256" key="2">
    <source>
        <dbReference type="SAM" id="MobiDB-lite"/>
    </source>
</evidence>
<evidence type="ECO:0000259" key="3">
    <source>
        <dbReference type="Pfam" id="PF01106"/>
    </source>
</evidence>
<organism evidence="4 5">
    <name type="scientific">Corynebacterium heidelbergense</name>
    <dbReference type="NCBI Taxonomy" id="2055947"/>
    <lineage>
        <taxon>Bacteria</taxon>
        <taxon>Bacillati</taxon>
        <taxon>Actinomycetota</taxon>
        <taxon>Actinomycetes</taxon>
        <taxon>Mycobacteriales</taxon>
        <taxon>Corynebacteriaceae</taxon>
        <taxon>Corynebacterium</taxon>
    </lineage>
</organism>
<dbReference type="SUPFAM" id="SSF117916">
    <property type="entry name" value="Fe-S cluster assembly (FSCA) domain-like"/>
    <property type="match status" value="1"/>
</dbReference>
<dbReference type="Pfam" id="PF01106">
    <property type="entry name" value="NifU"/>
    <property type="match status" value="1"/>
</dbReference>
<name>A0A364V6K0_9CORY</name>
<reference evidence="4 5" key="1">
    <citation type="journal article" date="2018" name="Syst. Appl. Microbiol.">
        <title>Corynebacterium heidelbergense sp. nov., isolated from the preen glands of Egyptian geese (Alopochen aegyptiacus).</title>
        <authorList>
            <person name="Braun M.S."/>
            <person name="Wang E."/>
            <person name="Zimmermann S."/>
            <person name="Wink M."/>
        </authorList>
    </citation>
    <scope>NUCLEOTIDE SEQUENCE [LARGE SCALE GENOMIC DNA]</scope>
    <source>
        <strain evidence="4 5">647</strain>
    </source>
</reference>
<dbReference type="Proteomes" id="UP000251577">
    <property type="component" value="Unassembled WGS sequence"/>
</dbReference>